<dbReference type="AlphaFoldDB" id="A0A8H5D4E3"/>
<dbReference type="EMBL" id="JAACJO010000010">
    <property type="protein sequence ID" value="KAF5353420.1"/>
    <property type="molecule type" value="Genomic_DNA"/>
</dbReference>
<reference evidence="4 5" key="1">
    <citation type="journal article" date="2020" name="ISME J.">
        <title>Uncovering the hidden diversity of litter-decomposition mechanisms in mushroom-forming fungi.</title>
        <authorList>
            <person name="Floudas D."/>
            <person name="Bentzer J."/>
            <person name="Ahren D."/>
            <person name="Johansson T."/>
            <person name="Persson P."/>
            <person name="Tunlid A."/>
        </authorList>
    </citation>
    <scope>NUCLEOTIDE SEQUENCE [LARGE SCALE GENOMIC DNA]</scope>
    <source>
        <strain evidence="4 5">CBS 146.42</strain>
    </source>
</reference>
<dbReference type="PANTHER" id="PTHR34706:SF1">
    <property type="entry name" value="VWFA DOMAIN-CONTAINING PROTEIN"/>
    <property type="match status" value="1"/>
</dbReference>
<organism evidence="4 5">
    <name type="scientific">Leucocoprinus leucothites</name>
    <dbReference type="NCBI Taxonomy" id="201217"/>
    <lineage>
        <taxon>Eukaryota</taxon>
        <taxon>Fungi</taxon>
        <taxon>Dikarya</taxon>
        <taxon>Basidiomycota</taxon>
        <taxon>Agaricomycotina</taxon>
        <taxon>Agaricomycetes</taxon>
        <taxon>Agaricomycetidae</taxon>
        <taxon>Agaricales</taxon>
        <taxon>Agaricineae</taxon>
        <taxon>Agaricaceae</taxon>
        <taxon>Leucocoprinus</taxon>
    </lineage>
</organism>
<evidence type="ECO:0000313" key="4">
    <source>
        <dbReference type="EMBL" id="KAF5353420.1"/>
    </source>
</evidence>
<dbReference type="Gene3D" id="3.40.50.410">
    <property type="entry name" value="von Willebrand factor, type A domain"/>
    <property type="match status" value="1"/>
</dbReference>
<feature type="compositionally biased region" description="Polar residues" evidence="1">
    <location>
        <begin position="327"/>
        <end position="336"/>
    </location>
</feature>
<dbReference type="SUPFAM" id="SSF53300">
    <property type="entry name" value="vWA-like"/>
    <property type="match status" value="1"/>
</dbReference>
<dbReference type="Proteomes" id="UP000559027">
    <property type="component" value="Unassembled WGS sequence"/>
</dbReference>
<evidence type="ECO:0000256" key="1">
    <source>
        <dbReference type="SAM" id="MobiDB-lite"/>
    </source>
</evidence>
<gene>
    <name evidence="4" type="ORF">D9756_008025</name>
</gene>
<evidence type="ECO:0000313" key="5">
    <source>
        <dbReference type="Proteomes" id="UP000559027"/>
    </source>
</evidence>
<name>A0A8H5D4E3_9AGAR</name>
<dbReference type="PROSITE" id="PS50234">
    <property type="entry name" value="VWFA"/>
    <property type="match status" value="1"/>
</dbReference>
<accession>A0A8H5D4E3</accession>
<dbReference type="InterPro" id="IPR036465">
    <property type="entry name" value="vWFA_dom_sf"/>
</dbReference>
<feature type="compositionally biased region" description="Polar residues" evidence="1">
    <location>
        <begin position="255"/>
        <end position="264"/>
    </location>
</feature>
<dbReference type="OrthoDB" id="2142040at2759"/>
<keyword evidence="2" id="KW-0812">Transmembrane</keyword>
<keyword evidence="2" id="KW-1133">Transmembrane helix</keyword>
<comment type="caution">
    <text evidence="4">The sequence shown here is derived from an EMBL/GenBank/DDBJ whole genome shotgun (WGS) entry which is preliminary data.</text>
</comment>
<dbReference type="InterPro" id="IPR002035">
    <property type="entry name" value="VWF_A"/>
</dbReference>
<feature type="transmembrane region" description="Helical" evidence="2">
    <location>
        <begin position="21"/>
        <end position="41"/>
    </location>
</feature>
<feature type="region of interest" description="Disordered" evidence="1">
    <location>
        <begin position="219"/>
        <end position="364"/>
    </location>
</feature>
<keyword evidence="2" id="KW-0472">Membrane</keyword>
<feature type="domain" description="VWFA" evidence="3">
    <location>
        <begin position="419"/>
        <end position="651"/>
    </location>
</feature>
<dbReference type="PANTHER" id="PTHR34706">
    <property type="entry name" value="SLR1338 PROTEIN"/>
    <property type="match status" value="1"/>
</dbReference>
<feature type="transmembrane region" description="Helical" evidence="2">
    <location>
        <begin position="113"/>
        <end position="135"/>
    </location>
</feature>
<proteinExistence type="predicted"/>
<evidence type="ECO:0000259" key="3">
    <source>
        <dbReference type="PROSITE" id="PS50234"/>
    </source>
</evidence>
<evidence type="ECO:0000256" key="2">
    <source>
        <dbReference type="SAM" id="Phobius"/>
    </source>
</evidence>
<keyword evidence="5" id="KW-1185">Reference proteome</keyword>
<protein>
    <recommendedName>
        <fullName evidence="3">VWFA domain-containing protein</fullName>
    </recommendedName>
</protein>
<dbReference type="SMART" id="SM00327">
    <property type="entry name" value="VWA"/>
    <property type="match status" value="1"/>
</dbReference>
<sequence length="680" mass="74780">MWAFGSPGRTQIQKQKGGATITLYCRLLISLRFSFALFFVMNMVANIKSHPCATSIYSASAFTTTFPVPLASPFGAAALGPPPTNSVTPSSTTAVVAAGLTSSNARGSHDAPIIGLSVSVGILLILVIYLSLVLLCMGRRHRREITLGLRDTLPNNIHSTGTTETPARLNLETTPKAIMNDASDVEAYASSALPLEKRSAQPPVPVRVQLDAQCHSQELGTRLSSHSERTESPSLELHSVSSRAAPEGTFLASGPMNSETTPSAQKEPYPEVTLLTSGPVRSKTPPSAQKERYPEGTLLLSRRMRYEAPPSVQKEYRPEGTLLASGSMRSKTPPSTQKERYPEGTPLASEPTRSETPPSAQKGHHPEIEALTNMNKLTKNAVVQMAPTKPKPDQVLSDYNPILDEKRPQVIEEYLQKYRILFVIDDSGSMLGARWNETRDALFQIADHALNFHSEAVEIRFFNHTLHRLGVKGINEVMRSFYDVYPNGEASLSILMGYAYFLIYPDKGGTPTGHVLENILNEQISRLDIAKQHGNYTSELPLDIIVLTDGVPSKDLSASLKRAVIHSISRLDYNSPPAPVIDEAARQLRDKRHHPNWIGIQFVQIANDPAAEPTLLSLIDSREHNMVDTISYSIYKDRGGGRLTAAVLEQIILGGLHPNLRAHWNHHRLQQLQSTARVIY</sequence>